<evidence type="ECO:0000313" key="2">
    <source>
        <dbReference type="Proteomes" id="UP000031668"/>
    </source>
</evidence>
<evidence type="ECO:0008006" key="3">
    <source>
        <dbReference type="Google" id="ProtNLM"/>
    </source>
</evidence>
<evidence type="ECO:0000313" key="1">
    <source>
        <dbReference type="EMBL" id="KII71177.1"/>
    </source>
</evidence>
<dbReference type="InterPro" id="IPR015915">
    <property type="entry name" value="Kelch-typ_b-propeller"/>
</dbReference>
<keyword evidence="2" id="KW-1185">Reference proteome</keyword>
<protein>
    <recommendedName>
        <fullName evidence="3">Kelch domain-containing protein 10</fullName>
    </recommendedName>
</protein>
<accession>A0A0C2NB83</accession>
<reference evidence="1 2" key="1">
    <citation type="journal article" date="2014" name="Genome Biol. Evol.">
        <title>The genome of the myxosporean Thelohanellus kitauei shows adaptations to nutrient acquisition within its fish host.</title>
        <authorList>
            <person name="Yang Y."/>
            <person name="Xiong J."/>
            <person name="Zhou Z."/>
            <person name="Huo F."/>
            <person name="Miao W."/>
            <person name="Ran C."/>
            <person name="Liu Y."/>
            <person name="Zhang J."/>
            <person name="Feng J."/>
            <person name="Wang M."/>
            <person name="Wang M."/>
            <person name="Wang L."/>
            <person name="Yao B."/>
        </authorList>
    </citation>
    <scope>NUCLEOTIDE SEQUENCE [LARGE SCALE GENOMIC DNA]</scope>
    <source>
        <strain evidence="1">Wuqing</strain>
    </source>
</reference>
<gene>
    <name evidence="1" type="ORF">RF11_09198</name>
</gene>
<proteinExistence type="predicted"/>
<organism evidence="1 2">
    <name type="scientific">Thelohanellus kitauei</name>
    <name type="common">Myxosporean</name>
    <dbReference type="NCBI Taxonomy" id="669202"/>
    <lineage>
        <taxon>Eukaryota</taxon>
        <taxon>Metazoa</taxon>
        <taxon>Cnidaria</taxon>
        <taxon>Myxozoa</taxon>
        <taxon>Myxosporea</taxon>
        <taxon>Bivalvulida</taxon>
        <taxon>Platysporina</taxon>
        <taxon>Myxobolidae</taxon>
        <taxon>Thelohanellus</taxon>
    </lineage>
</organism>
<dbReference type="Gene3D" id="2.120.10.80">
    <property type="entry name" value="Kelch-type beta propeller"/>
    <property type="match status" value="1"/>
</dbReference>
<name>A0A0C2NB83_THEKT</name>
<dbReference type="AlphaFoldDB" id="A0A0C2NB83"/>
<dbReference type="OrthoDB" id="7676067at2759"/>
<comment type="caution">
    <text evidence="1">The sequence shown here is derived from an EMBL/GenBank/DDBJ whole genome shotgun (WGS) entry which is preliminary data.</text>
</comment>
<sequence>MSGGKIFGTYTYFSDILKIDLETLKWFKLDYSLETCVCRHRMFVIDNSYLYCFGGVPKDRHNLHSLEIFMIRPVTLYHQCLKSICTSPNSRIYNQYLPASIRDELKINDTISLS</sequence>
<dbReference type="EMBL" id="JWZT01001836">
    <property type="protein sequence ID" value="KII71177.1"/>
    <property type="molecule type" value="Genomic_DNA"/>
</dbReference>
<dbReference type="SUPFAM" id="SSF117281">
    <property type="entry name" value="Kelch motif"/>
    <property type="match status" value="1"/>
</dbReference>
<dbReference type="Proteomes" id="UP000031668">
    <property type="component" value="Unassembled WGS sequence"/>
</dbReference>